<dbReference type="SMART" id="SM00209">
    <property type="entry name" value="TSP1"/>
    <property type="match status" value="2"/>
</dbReference>
<evidence type="ECO:0000256" key="15">
    <source>
        <dbReference type="ARBA" id="ARBA00023319"/>
    </source>
</evidence>
<dbReference type="SUPFAM" id="SSF53300">
    <property type="entry name" value="vWA-like"/>
    <property type="match status" value="1"/>
</dbReference>
<dbReference type="Gene3D" id="2.20.100.10">
    <property type="entry name" value="Thrombospondin type-1 (TSP1) repeat"/>
    <property type="match status" value="1"/>
</dbReference>
<reference evidence="20 21" key="1">
    <citation type="journal article" date="2018" name="Sci. Rep.">
        <title>Comparative analysis of the Pocillopora damicornis genome highlights role of immune system in coral evolution.</title>
        <authorList>
            <person name="Cunning R."/>
            <person name="Bay R.A."/>
            <person name="Gillette P."/>
            <person name="Baker A.C."/>
            <person name="Traylor-Knowles N."/>
        </authorList>
    </citation>
    <scope>NUCLEOTIDE SEQUENCE [LARGE SCALE GENOMIC DNA]</scope>
    <source>
        <strain evidence="20">RSMAS</strain>
        <tissue evidence="20">Whole animal</tissue>
    </source>
</reference>
<dbReference type="CDD" id="cd00198">
    <property type="entry name" value="vWFA"/>
    <property type="match status" value="1"/>
</dbReference>
<dbReference type="Proteomes" id="UP000275408">
    <property type="component" value="Unassembled WGS sequence"/>
</dbReference>
<dbReference type="Pfam" id="PF25106">
    <property type="entry name" value="VWA_4"/>
    <property type="match status" value="1"/>
</dbReference>
<feature type="domain" description="Ig-like" evidence="18">
    <location>
        <begin position="1142"/>
        <end position="1227"/>
    </location>
</feature>
<dbReference type="Pfam" id="PF07474">
    <property type="entry name" value="G2F"/>
    <property type="match status" value="1"/>
</dbReference>
<accession>A0A3M6UIS1</accession>
<dbReference type="InterPro" id="IPR036179">
    <property type="entry name" value="Ig-like_dom_sf"/>
</dbReference>
<dbReference type="PANTHER" id="PTHR12231">
    <property type="entry name" value="CTX-RELATED TYPE I TRANSMEMBRANE PROTEIN"/>
    <property type="match status" value="1"/>
</dbReference>
<dbReference type="SMART" id="SM00406">
    <property type="entry name" value="IGv"/>
    <property type="match status" value="5"/>
</dbReference>
<dbReference type="Gene3D" id="2.60.40.10">
    <property type="entry name" value="Immunoglobulins"/>
    <property type="match status" value="11"/>
</dbReference>
<dbReference type="InterPro" id="IPR036465">
    <property type="entry name" value="vWFA_dom_sf"/>
</dbReference>
<dbReference type="InterPro" id="IPR051170">
    <property type="entry name" value="Neural/epithelial_adhesion"/>
</dbReference>
<dbReference type="Pfam" id="PF07679">
    <property type="entry name" value="I-set"/>
    <property type="match status" value="6"/>
</dbReference>
<evidence type="ECO:0000256" key="9">
    <source>
        <dbReference type="ARBA" id="ARBA00022737"/>
    </source>
</evidence>
<dbReference type="FunFam" id="2.20.100.10:FF:000007">
    <property type="entry name" value="Thrombospondin 1"/>
    <property type="match status" value="2"/>
</dbReference>
<keyword evidence="10" id="KW-0106">Calcium</keyword>
<dbReference type="PRINTS" id="PR01838">
    <property type="entry name" value="NCAMFAMILY"/>
</dbReference>
<evidence type="ECO:0000256" key="8">
    <source>
        <dbReference type="ARBA" id="ARBA00022729"/>
    </source>
</evidence>
<feature type="domain" description="Ig-like" evidence="18">
    <location>
        <begin position="1059"/>
        <end position="1137"/>
    </location>
</feature>
<gene>
    <name evidence="20" type="ORF">pdam_00004353</name>
</gene>
<feature type="domain" description="Ig-like" evidence="18">
    <location>
        <begin position="524"/>
        <end position="599"/>
    </location>
</feature>
<evidence type="ECO:0000256" key="5">
    <source>
        <dbReference type="ARBA" id="ARBA00022525"/>
    </source>
</evidence>
<dbReference type="InterPro" id="IPR003599">
    <property type="entry name" value="Ig_sub"/>
</dbReference>
<evidence type="ECO:0000256" key="2">
    <source>
        <dbReference type="ARBA" id="ARBA00004236"/>
    </source>
</evidence>
<dbReference type="CDD" id="cd00096">
    <property type="entry name" value="Ig"/>
    <property type="match status" value="1"/>
</dbReference>
<dbReference type="SUPFAM" id="SSF48726">
    <property type="entry name" value="Immunoglobulin"/>
    <property type="match status" value="11"/>
</dbReference>
<keyword evidence="6" id="KW-0272">Extracellular matrix</keyword>
<dbReference type="STRING" id="46731.A0A3M6UIS1"/>
<evidence type="ECO:0000256" key="7">
    <source>
        <dbReference type="ARBA" id="ARBA00022692"/>
    </source>
</evidence>
<dbReference type="InterPro" id="IPR036383">
    <property type="entry name" value="TSP1_rpt_sf"/>
</dbReference>
<feature type="domain" description="Ig-like" evidence="18">
    <location>
        <begin position="783"/>
        <end position="866"/>
    </location>
</feature>
<name>A0A3M6UIS1_POCDA</name>
<sequence>MTAKARLRTLYADLIVHVLFVFISNWGYSKAQNGIPEGAASLVFVFDTTGSMYDDLIQVRAGAAKILSTTLERKVKPLYNYVLIPFHDPAFISTDVGPAIVTTSPEKFQEHLDNLFVQGGGDCPEMSLNAIILALEISLPGSFIYVFTDANAKDFDQTQKVLKLIQQKQSQVLFVITGDCGNQTISGSSTAYELISAASSGQVFYLKKKDVNQVLKFVEESLQVNRVNLISTDTGHAADKTYYVPVDNALVELNIALSGKQSALNLYHPDGHLFTEEYELERLLSLKGAKIVSVKNPKPGLWKLVTSSNGSHTLRVTGFSSLSFTSGFAVRPIRSLDEAMLQPVAGFRNFALVKVHGLKPPGRPERVEILDLQGGLIDEVPFSPRSTDEFTFDWENFEPPKGLFYLRVVGVDDDSNVFYRASPTALSAVLPDPPIVTALASIEVLPGSRVELWCSVLTETPAKVQWIMDRRTLGPVLTRIGSANVTYIIASITSKDQGPYTCFASNVGGTASASTTVNVKVPRPVVVDQNTSLTLVTGDAVILSCAPDGDPPFKVLWRKDGNELTPQTNNSLLLHIQKRNDSGRYECVATNTTREEVLVVDVVVYEQPSVTIHPPIKTFQSGNSLSIKCRVNGFPAPSIMWYREGFPLQLSERIIVKEGGELVINNAQLSDAGDYECTAWNIAGQSQASVNLMYTVPPSVYVDQEEMTANAGETITIQCTANGTPRAKITWYKGQDKITTSRRIAVSSQGHLVINAVELKDGGYYTCLGNNTAGEDSVTIIPPRVSVDYDEVPVILGETLVLQCAAVGVPMPTITWVKDDKPLRSNDRVNITDDGALIIGAAIPQDVGEYHCVGRSPAGTDRALVTLWGEGVPASITTRPSDKTVTFGGNVTFTCRAKGVPQPRVTWQNSLGIAADTDPRATVLPSGDLFVQDIELKDAGRYVCNAENSLGRDSAQVALILTGLTPPTIIKPDTTTIITDRGKTVRLRCPAIGNPRPTITWQKNRRPISMDGIKFKQIDDGSLVVSSLLPFDSGTYLCTAKNPTGQDFLILTLYVYISPEIIRPPPNLTVDVGDSILMECVARGFPIPSIRWFLNNKPLPYNGSVIEIASLSLQHTGVYLCVAENMAGNDTATATLSVMASPSIEPISPVKVTSERWTELKCNVSGNPKPKLTWLRQDVPIGASNPKYLVLPSGSLRIFEVKPSDSGTYTCVASNPLGVARQPVELFVQVPPEIIKRPQNISINEGDTIILECEARGFPVPRITWYRNGSTVVANISLVEITEARKSEHEGMYRCEAENLAGNVTASAWVAVKGEDENVAQTGGPEFVDTPQDTIIDEGATFVWDCTATGKPTPVLFWVKDGQPVDQLEHFIVLANNSLVIRGVKSEDGGQYRCRADNGVSTRVVQATLTVRVNGNWSKWQEWGLCSSSCGSGFQFRFRSCDNPAPSNGGKFCPGNDVQSQLCNVQSCPVDGNWSTWTEWTLCSKVCNGGEQTRSRECNNPAPQHGGNDCSGDKRETRPCNLFACPDGVGVVIGQVHGTVNNVMLPTLFLLANLTETPTNETQVSCSISGLPGPIRNWLKTLSIPLTAPIYWATAEEKPNAENGLTITKGRFVYKTWVHFSSGETMLIEHDGKGVNEKGVFVVDVDIKGKTPKIASDAEVKFPDFAETFVQTGVGEISSALQ</sequence>
<evidence type="ECO:0000259" key="18">
    <source>
        <dbReference type="PROSITE" id="PS50835"/>
    </source>
</evidence>
<keyword evidence="7 17" id="KW-0812">Transmembrane</keyword>
<evidence type="ECO:0000256" key="10">
    <source>
        <dbReference type="ARBA" id="ARBA00022837"/>
    </source>
</evidence>
<dbReference type="PRINTS" id="PR01705">
    <property type="entry name" value="TSP1REPEAT"/>
</dbReference>
<dbReference type="Gene3D" id="2.40.155.10">
    <property type="entry name" value="Green fluorescent protein"/>
    <property type="match status" value="1"/>
</dbReference>
<feature type="domain" description="Ig-like" evidence="18">
    <location>
        <begin position="966"/>
        <end position="1042"/>
    </location>
</feature>
<evidence type="ECO:0000256" key="17">
    <source>
        <dbReference type="SAM" id="Phobius"/>
    </source>
</evidence>
<feature type="domain" description="Ig-like" evidence="18">
    <location>
        <begin position="433"/>
        <end position="518"/>
    </location>
</feature>
<keyword evidence="12 17" id="KW-0472">Membrane</keyword>
<keyword evidence="21" id="KW-1185">Reference proteome</keyword>
<comment type="caution">
    <text evidence="20">The sequence shown here is derived from an EMBL/GenBank/DDBJ whole genome shotgun (WGS) entry which is preliminary data.</text>
</comment>
<dbReference type="SMART" id="SM00408">
    <property type="entry name" value="IGc2"/>
    <property type="match status" value="11"/>
</dbReference>
<dbReference type="Gene3D" id="3.40.50.410">
    <property type="entry name" value="von Willebrand factor, type A domain"/>
    <property type="match status" value="1"/>
</dbReference>
<protein>
    <recommendedName>
        <fullName evidence="16">Cell adhesion molecule-related/down-regulated by oncogenes</fullName>
    </recommendedName>
</protein>
<dbReference type="FunFam" id="2.60.40.10:FF:000273">
    <property type="entry name" value="contactin-3 isoform X1"/>
    <property type="match status" value="1"/>
</dbReference>
<keyword evidence="14" id="KW-0325">Glycoprotein</keyword>
<dbReference type="InterPro" id="IPR056861">
    <property type="entry name" value="HMCN1-like_VWA"/>
</dbReference>
<dbReference type="EMBL" id="RCHS01001420">
    <property type="protein sequence ID" value="RMX53580.1"/>
    <property type="molecule type" value="Genomic_DNA"/>
</dbReference>
<dbReference type="Pfam" id="PF00090">
    <property type="entry name" value="TSP_1"/>
    <property type="match status" value="2"/>
</dbReference>
<evidence type="ECO:0000256" key="12">
    <source>
        <dbReference type="ARBA" id="ARBA00023136"/>
    </source>
</evidence>
<dbReference type="PROSITE" id="PS50993">
    <property type="entry name" value="NIDOGEN_G2"/>
    <property type="match status" value="1"/>
</dbReference>
<feature type="domain" description="Ig-like" evidence="18">
    <location>
        <begin position="873"/>
        <end position="958"/>
    </location>
</feature>
<dbReference type="PROSITE" id="PS50835">
    <property type="entry name" value="IG_LIKE"/>
    <property type="match status" value="11"/>
</dbReference>
<dbReference type="PANTHER" id="PTHR12231:SF253">
    <property type="entry name" value="DPR-INTERACTING PROTEIN ETA, ISOFORM B-RELATED"/>
    <property type="match status" value="1"/>
</dbReference>
<feature type="domain" description="Nidogen G2 beta-barrel" evidence="19">
    <location>
        <begin position="1528"/>
        <end position="1682"/>
    </location>
</feature>
<dbReference type="InterPro" id="IPR013098">
    <property type="entry name" value="Ig_I-set"/>
</dbReference>
<keyword evidence="11 17" id="KW-1133">Transmembrane helix</keyword>
<evidence type="ECO:0000256" key="4">
    <source>
        <dbReference type="ARBA" id="ARBA00022475"/>
    </source>
</evidence>
<dbReference type="SMART" id="SM00409">
    <property type="entry name" value="IG"/>
    <property type="match status" value="11"/>
</dbReference>
<evidence type="ECO:0000256" key="6">
    <source>
        <dbReference type="ARBA" id="ARBA00022530"/>
    </source>
</evidence>
<dbReference type="PROSITE" id="PS50092">
    <property type="entry name" value="TSP1"/>
    <property type="match status" value="2"/>
</dbReference>
<evidence type="ECO:0000313" key="21">
    <source>
        <dbReference type="Proteomes" id="UP000275408"/>
    </source>
</evidence>
<dbReference type="SUPFAM" id="SSF82895">
    <property type="entry name" value="TSP-1 type 1 repeat"/>
    <property type="match status" value="2"/>
</dbReference>
<dbReference type="GO" id="GO:0005886">
    <property type="term" value="C:plasma membrane"/>
    <property type="evidence" value="ECO:0007669"/>
    <property type="project" value="UniProtKB-SubCell"/>
</dbReference>
<dbReference type="InterPro" id="IPR013106">
    <property type="entry name" value="Ig_V-set"/>
</dbReference>
<organism evidence="20 21">
    <name type="scientific">Pocillopora damicornis</name>
    <name type="common">Cauliflower coral</name>
    <name type="synonym">Millepora damicornis</name>
    <dbReference type="NCBI Taxonomy" id="46731"/>
    <lineage>
        <taxon>Eukaryota</taxon>
        <taxon>Metazoa</taxon>
        <taxon>Cnidaria</taxon>
        <taxon>Anthozoa</taxon>
        <taxon>Hexacorallia</taxon>
        <taxon>Scleractinia</taxon>
        <taxon>Astrocoeniina</taxon>
        <taxon>Pocilloporidae</taxon>
        <taxon>Pocillopora</taxon>
    </lineage>
</organism>
<dbReference type="Pfam" id="PF23560">
    <property type="entry name" value="GBD_Hemicentin"/>
    <property type="match status" value="1"/>
</dbReference>
<dbReference type="InterPro" id="IPR009017">
    <property type="entry name" value="GFP"/>
</dbReference>
<evidence type="ECO:0000313" key="20">
    <source>
        <dbReference type="EMBL" id="RMX53580.1"/>
    </source>
</evidence>
<dbReference type="SMART" id="SM00682">
    <property type="entry name" value="G2F"/>
    <property type="match status" value="1"/>
</dbReference>
<dbReference type="Pfam" id="PF13927">
    <property type="entry name" value="Ig_3"/>
    <property type="match status" value="5"/>
</dbReference>
<keyword evidence="5" id="KW-0964">Secreted</keyword>
<dbReference type="InterPro" id="IPR009138">
    <property type="entry name" value="Neural_cell_adh"/>
</dbReference>
<dbReference type="InterPro" id="IPR003598">
    <property type="entry name" value="Ig_sub2"/>
</dbReference>
<evidence type="ECO:0000256" key="13">
    <source>
        <dbReference type="ARBA" id="ARBA00023157"/>
    </source>
</evidence>
<dbReference type="InterPro" id="IPR013783">
    <property type="entry name" value="Ig-like_fold"/>
</dbReference>
<keyword evidence="8" id="KW-0732">Signal</keyword>
<evidence type="ECO:0000256" key="3">
    <source>
        <dbReference type="ARBA" id="ARBA00004498"/>
    </source>
</evidence>
<dbReference type="FunFam" id="2.60.40.10:FF:000032">
    <property type="entry name" value="palladin isoform X1"/>
    <property type="match status" value="6"/>
</dbReference>
<keyword evidence="4" id="KW-1003">Cell membrane</keyword>
<dbReference type="InterPro" id="IPR056475">
    <property type="entry name" value="GBD_Hemicentin/VWA7"/>
</dbReference>
<feature type="transmembrane region" description="Helical" evidence="17">
    <location>
        <begin position="9"/>
        <end position="28"/>
    </location>
</feature>
<comment type="subcellular location">
    <subcellularLocation>
        <location evidence="2">Cell membrane</location>
    </subcellularLocation>
    <subcellularLocation>
        <location evidence="1">Membrane</location>
        <topology evidence="1">Single-pass membrane protein</topology>
    </subcellularLocation>
    <subcellularLocation>
        <location evidence="3">Secreted</location>
        <location evidence="3">Extracellular space</location>
        <location evidence="3">Extracellular matrix</location>
    </subcellularLocation>
</comment>
<keyword evidence="9" id="KW-0677">Repeat</keyword>
<dbReference type="InterPro" id="IPR000884">
    <property type="entry name" value="TSP1_rpt"/>
</dbReference>
<dbReference type="SUPFAM" id="SSF54511">
    <property type="entry name" value="GFP-like"/>
    <property type="match status" value="1"/>
</dbReference>
<keyword evidence="15" id="KW-0393">Immunoglobulin domain</keyword>
<dbReference type="OrthoDB" id="5985519at2759"/>
<dbReference type="GO" id="GO:0007155">
    <property type="term" value="P:cell adhesion"/>
    <property type="evidence" value="ECO:0007669"/>
    <property type="project" value="InterPro"/>
</dbReference>
<evidence type="ECO:0000256" key="16">
    <source>
        <dbReference type="ARBA" id="ARBA00069893"/>
    </source>
</evidence>
<evidence type="ECO:0000256" key="1">
    <source>
        <dbReference type="ARBA" id="ARBA00004167"/>
    </source>
</evidence>
<feature type="domain" description="Ig-like" evidence="18">
    <location>
        <begin position="608"/>
        <end position="691"/>
    </location>
</feature>
<feature type="domain" description="Ig-like" evidence="18">
    <location>
        <begin position="1232"/>
        <end position="1311"/>
    </location>
</feature>
<feature type="domain" description="Ig-like" evidence="18">
    <location>
        <begin position="1325"/>
        <end position="1410"/>
    </location>
</feature>
<evidence type="ECO:0000256" key="14">
    <source>
        <dbReference type="ARBA" id="ARBA00023180"/>
    </source>
</evidence>
<dbReference type="InterPro" id="IPR006605">
    <property type="entry name" value="G2_nidogen/fibulin_G2F"/>
</dbReference>
<dbReference type="InterPro" id="IPR007110">
    <property type="entry name" value="Ig-like_dom"/>
</dbReference>
<evidence type="ECO:0000256" key="11">
    <source>
        <dbReference type="ARBA" id="ARBA00022989"/>
    </source>
</evidence>
<proteinExistence type="predicted"/>
<keyword evidence="13" id="KW-1015">Disulfide bond</keyword>
<feature type="domain" description="Ig-like" evidence="18">
    <location>
        <begin position="698"/>
        <end position="779"/>
    </location>
</feature>
<evidence type="ECO:0000259" key="19">
    <source>
        <dbReference type="PROSITE" id="PS50993"/>
    </source>
</evidence>